<dbReference type="RefSeq" id="WP_142893448.1">
    <property type="nucleotide sequence ID" value="NZ_ML660163.1"/>
</dbReference>
<keyword evidence="4" id="KW-1185">Reference proteome</keyword>
<proteinExistence type="predicted"/>
<dbReference type="AlphaFoldDB" id="A0A545UE79"/>
<protein>
    <recommendedName>
        <fullName evidence="2">ABC-type transport auxiliary lipoprotein component domain-containing protein</fullName>
    </recommendedName>
</protein>
<evidence type="ECO:0000313" key="4">
    <source>
        <dbReference type="Proteomes" id="UP000315439"/>
    </source>
</evidence>
<keyword evidence="1" id="KW-0732">Signal</keyword>
<feature type="domain" description="ABC-type transport auxiliary lipoprotein component" evidence="2">
    <location>
        <begin position="51"/>
        <end position="198"/>
    </location>
</feature>
<dbReference type="OrthoDB" id="6198336at2"/>
<gene>
    <name evidence="3" type="ORF">FLL46_10395</name>
</gene>
<feature type="chain" id="PRO_5022055981" description="ABC-type transport auxiliary lipoprotein component domain-containing protein" evidence="1">
    <location>
        <begin position="22"/>
        <end position="206"/>
    </location>
</feature>
<accession>A0A545UE79</accession>
<dbReference type="InterPro" id="IPR005586">
    <property type="entry name" value="ABC_trans_aux"/>
</dbReference>
<evidence type="ECO:0000313" key="3">
    <source>
        <dbReference type="EMBL" id="TQV87787.1"/>
    </source>
</evidence>
<organism evidence="3 4">
    <name type="scientific">Aliikangiella coralliicola</name>
    <dbReference type="NCBI Taxonomy" id="2592383"/>
    <lineage>
        <taxon>Bacteria</taxon>
        <taxon>Pseudomonadati</taxon>
        <taxon>Pseudomonadota</taxon>
        <taxon>Gammaproteobacteria</taxon>
        <taxon>Oceanospirillales</taxon>
        <taxon>Pleioneaceae</taxon>
        <taxon>Aliikangiella</taxon>
    </lineage>
</organism>
<dbReference type="Pfam" id="PF03886">
    <property type="entry name" value="ABC_trans_aux"/>
    <property type="match status" value="1"/>
</dbReference>
<dbReference type="SUPFAM" id="SSF159594">
    <property type="entry name" value="XCC0632-like"/>
    <property type="match status" value="1"/>
</dbReference>
<name>A0A545UE79_9GAMM</name>
<dbReference type="Gene3D" id="3.40.50.10610">
    <property type="entry name" value="ABC-type transport auxiliary lipoprotein component"/>
    <property type="match status" value="1"/>
</dbReference>
<sequence>MNNYNILSLCLVLMLSACSSAPKKDTHYYLLNNHVTGGSLTENIAQSQSSEAVLIKIRLPEYLMQPNLVIQMGEHRLHYARYHLWAENLQPAITKALVFEMKKSAHSVEQGTTDKHLYHFVEREQAFDGRKSITLQIDHFYPDDRSKVIISGKYWLTGFDNVSSSQSQAFYIEKVLQNDGYPHAVRQMRGLVSELAVKLVEKLRDA</sequence>
<dbReference type="EMBL" id="VIKS01000006">
    <property type="protein sequence ID" value="TQV87787.1"/>
    <property type="molecule type" value="Genomic_DNA"/>
</dbReference>
<comment type="caution">
    <text evidence="3">The sequence shown here is derived from an EMBL/GenBank/DDBJ whole genome shotgun (WGS) entry which is preliminary data.</text>
</comment>
<dbReference type="Proteomes" id="UP000315439">
    <property type="component" value="Unassembled WGS sequence"/>
</dbReference>
<evidence type="ECO:0000256" key="1">
    <source>
        <dbReference type="SAM" id="SignalP"/>
    </source>
</evidence>
<reference evidence="3 4" key="1">
    <citation type="submission" date="2019-07" db="EMBL/GenBank/DDBJ databases">
        <title>Draft genome for Aliikangiella sp. M105.</title>
        <authorList>
            <person name="Wang G."/>
        </authorList>
    </citation>
    <scope>NUCLEOTIDE SEQUENCE [LARGE SCALE GENOMIC DNA]</scope>
    <source>
        <strain evidence="3 4">M105</strain>
    </source>
</reference>
<evidence type="ECO:0000259" key="2">
    <source>
        <dbReference type="Pfam" id="PF03886"/>
    </source>
</evidence>
<feature type="signal peptide" evidence="1">
    <location>
        <begin position="1"/>
        <end position="21"/>
    </location>
</feature>